<accession>A0A3M9MNU3</accession>
<comment type="caution">
    <text evidence="2">The sequence shown here is derived from an EMBL/GenBank/DDBJ whole genome shotgun (WGS) entry which is preliminary data.</text>
</comment>
<evidence type="ECO:0000256" key="1">
    <source>
        <dbReference type="SAM" id="SignalP"/>
    </source>
</evidence>
<reference evidence="2 3" key="1">
    <citation type="submission" date="2018-11" db="EMBL/GenBank/DDBJ databases">
        <title>Rufibacter latericius sp. nov., isolated from water in Baiyang Lake.</title>
        <authorList>
            <person name="Yang Y."/>
        </authorList>
    </citation>
    <scope>NUCLEOTIDE SEQUENCE [LARGE SCALE GENOMIC DNA]</scope>
    <source>
        <strain evidence="2 3">R-22-1c-1</strain>
    </source>
</reference>
<dbReference type="RefSeq" id="WP_123126872.1">
    <property type="nucleotide sequence ID" value="NZ_RJJD01000005.1"/>
</dbReference>
<dbReference type="AlphaFoldDB" id="A0A3M9MNU3"/>
<dbReference type="EMBL" id="RJJD01000005">
    <property type="protein sequence ID" value="RNI26865.1"/>
    <property type="molecule type" value="Genomic_DNA"/>
</dbReference>
<keyword evidence="1" id="KW-0732">Signal</keyword>
<keyword evidence="3" id="KW-1185">Reference proteome</keyword>
<dbReference type="Proteomes" id="UP000272117">
    <property type="component" value="Unassembled WGS sequence"/>
</dbReference>
<evidence type="ECO:0000313" key="2">
    <source>
        <dbReference type="EMBL" id="RNI26865.1"/>
    </source>
</evidence>
<sequence length="70" mass="7780">MCLAAPSSLRWVLFLLLSFVSHLSFAQEPPVKYGVVSEEEVKMQVYAKDTSAAVVVLADYGYLRFPNPLS</sequence>
<evidence type="ECO:0000313" key="3">
    <source>
        <dbReference type="Proteomes" id="UP000272117"/>
    </source>
</evidence>
<gene>
    <name evidence="2" type="ORF">EFB08_10325</name>
</gene>
<feature type="chain" id="PRO_5018238852" evidence="1">
    <location>
        <begin position="27"/>
        <end position="70"/>
    </location>
</feature>
<organism evidence="2 3">
    <name type="scientific">Rufibacter latericius</name>
    <dbReference type="NCBI Taxonomy" id="2487040"/>
    <lineage>
        <taxon>Bacteria</taxon>
        <taxon>Pseudomonadati</taxon>
        <taxon>Bacteroidota</taxon>
        <taxon>Cytophagia</taxon>
        <taxon>Cytophagales</taxon>
        <taxon>Hymenobacteraceae</taxon>
        <taxon>Rufibacter</taxon>
    </lineage>
</organism>
<proteinExistence type="predicted"/>
<feature type="signal peptide" evidence="1">
    <location>
        <begin position="1"/>
        <end position="26"/>
    </location>
</feature>
<protein>
    <submittedName>
        <fullName evidence="2">Uncharacterized protein</fullName>
    </submittedName>
</protein>
<name>A0A3M9MNU3_9BACT</name>